<dbReference type="eggNOG" id="ENOG502QPMV">
    <property type="taxonomic scope" value="Eukaryota"/>
</dbReference>
<dbReference type="Proteomes" id="UP000007875">
    <property type="component" value="Unassembled WGS sequence"/>
</dbReference>
<evidence type="ECO:0000259" key="1">
    <source>
        <dbReference type="Pfam" id="PF02759"/>
    </source>
</evidence>
<dbReference type="InterPro" id="IPR004012">
    <property type="entry name" value="Run_dom"/>
</dbReference>
<evidence type="ECO:0000313" key="3">
    <source>
        <dbReference type="Proteomes" id="UP000007875"/>
    </source>
</evidence>
<dbReference type="PANTHER" id="PTHR46753:SF3">
    <property type="entry name" value="PDZ DOMAIN-CONTAINING PROTEIN"/>
    <property type="match status" value="1"/>
</dbReference>
<reference evidence="2" key="2">
    <citation type="submission" date="2025-08" db="UniProtKB">
        <authorList>
            <consortium name="Ensembl"/>
        </authorList>
    </citation>
    <scope>IDENTIFICATION</scope>
</reference>
<dbReference type="Pfam" id="PF02759">
    <property type="entry name" value="RUN"/>
    <property type="match status" value="1"/>
</dbReference>
<dbReference type="Ensembl" id="ENSCSAVT00000013041.1">
    <property type="protein sequence ID" value="ENSCSAVP00000012892.1"/>
    <property type="gene ID" value="ENSCSAVG00000007569.1"/>
</dbReference>
<protein>
    <recommendedName>
        <fullName evidence="1">RUN domain-containing protein</fullName>
    </recommendedName>
</protein>
<evidence type="ECO:0000313" key="2">
    <source>
        <dbReference type="Ensembl" id="ENSCSAVP00000012892.1"/>
    </source>
</evidence>
<accession>H2Z5N0</accession>
<dbReference type="OMA" id="CLKEGRQ"/>
<dbReference type="InterPro" id="IPR037213">
    <property type="entry name" value="Run_dom_sf"/>
</dbReference>
<feature type="domain" description="RUN" evidence="1">
    <location>
        <begin position="34"/>
        <end position="135"/>
    </location>
</feature>
<dbReference type="STRING" id="51511.ENSCSAVP00000012892"/>
<dbReference type="PANTHER" id="PTHR46753">
    <property type="entry name" value="FYVE AND COILED-COIL DOMAIN-CONTAINING PROTEIN 1"/>
    <property type="match status" value="1"/>
</dbReference>
<dbReference type="GeneTree" id="ENSGT00940000167259"/>
<sequence>MSLTDPLLKSLKYLIEEFLSVGENVCDESPYLEQFCSTVEKCFMKGIKQGQWMVTKDNGDSYRRKRFFQILEAFETNGPVPYTVSTAVTAAQQDKRLRSRDGRLRYLIRHCLTHSSLHVIVEFLMTRRTELEATYMTDDKQSIIMMRNVFGGGSSIMIHEQLSEQFRSLLLTCSTSLSFQLDLGNTYFLDETWKLPLIKTVEFVPTREIGIEMIYIQGHGIISRIKAGSLAADTSSLGVGDMLVEMNRNLLFPATIGGERDVRWVWRDCKRRNNPCVLTVVKPRSPITGGIYHPLKGILTEYHEWMDLYYKERQQKLDYKCLKDEIKSDATSPLNEHEKIPVLDPAAAENGIGGSFKVVCIGEVSTGDEGGVDQIESVIRQALNKRSARTSFDVTLTLTQIGVETEIR</sequence>
<dbReference type="HOGENOM" id="CLU_034139_0_0_1"/>
<name>H2Z5N0_CIOSA</name>
<reference evidence="2" key="3">
    <citation type="submission" date="2025-09" db="UniProtKB">
        <authorList>
            <consortium name="Ensembl"/>
        </authorList>
    </citation>
    <scope>IDENTIFICATION</scope>
</reference>
<dbReference type="CDD" id="cd17682">
    <property type="entry name" value="RUN_RUFY4_like"/>
    <property type="match status" value="1"/>
</dbReference>
<keyword evidence="3" id="KW-1185">Reference proteome</keyword>
<reference evidence="3" key="1">
    <citation type="submission" date="2003-08" db="EMBL/GenBank/DDBJ databases">
        <authorList>
            <person name="Birren B."/>
            <person name="Nusbaum C."/>
            <person name="Abebe A."/>
            <person name="Abouelleil A."/>
            <person name="Adekoya E."/>
            <person name="Ait-zahra M."/>
            <person name="Allen N."/>
            <person name="Allen T."/>
            <person name="An P."/>
            <person name="Anderson M."/>
            <person name="Anderson S."/>
            <person name="Arachchi H."/>
            <person name="Armbruster J."/>
            <person name="Bachantsang P."/>
            <person name="Baldwin J."/>
            <person name="Barry A."/>
            <person name="Bayul T."/>
            <person name="Blitshsteyn B."/>
            <person name="Bloom T."/>
            <person name="Blye J."/>
            <person name="Boguslavskiy L."/>
            <person name="Borowsky M."/>
            <person name="Boukhgalter B."/>
            <person name="Brunache A."/>
            <person name="Butler J."/>
            <person name="Calixte N."/>
            <person name="Calvo S."/>
            <person name="Camarata J."/>
            <person name="Campo K."/>
            <person name="Chang J."/>
            <person name="Cheshatsang Y."/>
            <person name="Citroen M."/>
            <person name="Collymore A."/>
            <person name="Considine T."/>
            <person name="Cook A."/>
            <person name="Cooke P."/>
            <person name="Corum B."/>
            <person name="Cuomo C."/>
            <person name="David R."/>
            <person name="Dawoe T."/>
            <person name="Degray S."/>
            <person name="Dodge S."/>
            <person name="Dooley K."/>
            <person name="Dorje P."/>
            <person name="Dorjee K."/>
            <person name="Dorris L."/>
            <person name="Duffey N."/>
            <person name="Dupes A."/>
            <person name="Elkins T."/>
            <person name="Engels R."/>
            <person name="Erickson J."/>
            <person name="Farina A."/>
            <person name="Faro S."/>
            <person name="Ferreira P."/>
            <person name="Fischer H."/>
            <person name="Fitzgerald M."/>
            <person name="Foley K."/>
            <person name="Gage D."/>
            <person name="Galagan J."/>
            <person name="Gearin G."/>
            <person name="Gnerre S."/>
            <person name="Gnirke A."/>
            <person name="Goyette A."/>
            <person name="Graham J."/>
            <person name="Grandbois E."/>
            <person name="Gyaltsen K."/>
            <person name="Hafez N."/>
            <person name="Hagopian D."/>
            <person name="Hagos B."/>
            <person name="Hall J."/>
            <person name="Hatcher B."/>
            <person name="Heller A."/>
            <person name="Higgins H."/>
            <person name="Honan T."/>
            <person name="Horn A."/>
            <person name="Houde N."/>
            <person name="Hughes L."/>
            <person name="Hulme W."/>
            <person name="Husby E."/>
            <person name="Iliev I."/>
            <person name="Jaffe D."/>
            <person name="Jones C."/>
            <person name="Kamal M."/>
            <person name="Kamat A."/>
            <person name="Kamvysselis M."/>
            <person name="Karlsson E."/>
            <person name="Kells C."/>
            <person name="Kieu A."/>
            <person name="Kisner P."/>
            <person name="Kodira C."/>
            <person name="Kulbokas E."/>
            <person name="Labutti K."/>
            <person name="Lama D."/>
            <person name="Landers T."/>
            <person name="Leger J."/>
            <person name="Levine S."/>
            <person name="Lewis D."/>
            <person name="Lewis T."/>
            <person name="Lindblad-toh K."/>
            <person name="Liu X."/>
            <person name="Lokyitsang T."/>
            <person name="Lokyitsang Y."/>
            <person name="Lucien O."/>
            <person name="Lui A."/>
            <person name="Ma L.J."/>
            <person name="Mabbitt R."/>
            <person name="Macdonald J."/>
            <person name="Maclean C."/>
            <person name="Major J."/>
            <person name="Manning J."/>
            <person name="Marabella R."/>
            <person name="Maru K."/>
            <person name="Matthews C."/>
            <person name="Mauceli E."/>
            <person name="Mccarthy M."/>
            <person name="Mcdonough S."/>
            <person name="Mcghee T."/>
            <person name="Meldrim J."/>
            <person name="Meneus L."/>
            <person name="Mesirov J."/>
            <person name="Mihalev A."/>
            <person name="Mihova T."/>
            <person name="Mikkelsen T."/>
            <person name="Mlenga V."/>
            <person name="Moru K."/>
            <person name="Mozes J."/>
            <person name="Mulrain L."/>
            <person name="Munson G."/>
            <person name="Naylor J."/>
            <person name="Newes C."/>
            <person name="Nguyen C."/>
            <person name="Nguyen N."/>
            <person name="Nguyen T."/>
            <person name="Nicol R."/>
            <person name="Nielsen C."/>
            <person name="Nizzari M."/>
            <person name="Norbu C."/>
            <person name="Norbu N."/>
            <person name="O'donnell P."/>
            <person name="Okoawo O."/>
            <person name="O'leary S."/>
            <person name="Omotosho B."/>
            <person name="O'neill K."/>
            <person name="Osman S."/>
            <person name="Parker S."/>
            <person name="Perrin D."/>
            <person name="Phunkhang P."/>
            <person name="Piqani B."/>
            <person name="Purcell S."/>
            <person name="Rachupka T."/>
            <person name="Ramasamy U."/>
            <person name="Rameau R."/>
            <person name="Ray V."/>
            <person name="Raymond C."/>
            <person name="Retta R."/>
            <person name="Richardson S."/>
            <person name="Rise C."/>
            <person name="Rodriguez J."/>
            <person name="Rogers J."/>
            <person name="Rogov P."/>
            <person name="Rutman M."/>
            <person name="Schupbach R."/>
            <person name="Seaman C."/>
            <person name="Settipalli S."/>
            <person name="Sharpe T."/>
            <person name="Sheridan J."/>
            <person name="Sherpa N."/>
            <person name="Shi J."/>
            <person name="Smirnov S."/>
            <person name="Smith C."/>
            <person name="Sougnez C."/>
            <person name="Spencer B."/>
            <person name="Stalker J."/>
            <person name="Stange-thomann N."/>
            <person name="Stavropoulos S."/>
            <person name="Stetson K."/>
            <person name="Stone C."/>
            <person name="Stone S."/>
            <person name="Stubbs M."/>
            <person name="Talamas J."/>
            <person name="Tchuinga P."/>
            <person name="Tenzing P."/>
            <person name="Tesfaye S."/>
            <person name="Theodore J."/>
            <person name="Thoulutsang Y."/>
            <person name="Topham K."/>
            <person name="Towey S."/>
            <person name="Tsamla T."/>
            <person name="Tsomo N."/>
            <person name="Vallee D."/>
            <person name="Vassiliev H."/>
            <person name="Venkataraman V."/>
            <person name="Vinson J."/>
            <person name="Vo A."/>
            <person name="Wade C."/>
            <person name="Wang S."/>
            <person name="Wangchuk T."/>
            <person name="Wangdi T."/>
            <person name="Whittaker C."/>
            <person name="Wilkinson J."/>
            <person name="Wu Y."/>
            <person name="Wyman D."/>
            <person name="Yadav S."/>
            <person name="Yang S."/>
            <person name="Yang X."/>
            <person name="Yeager S."/>
            <person name="Yee E."/>
            <person name="Young G."/>
            <person name="Zainoun J."/>
            <person name="Zembeck L."/>
            <person name="Zimmer A."/>
            <person name="Zody M."/>
            <person name="Lander E."/>
        </authorList>
    </citation>
    <scope>NUCLEOTIDE SEQUENCE [LARGE SCALE GENOMIC DNA]</scope>
</reference>
<dbReference type="AlphaFoldDB" id="H2Z5N0"/>
<dbReference type="InParanoid" id="H2Z5N0"/>
<organism evidence="2 3">
    <name type="scientific">Ciona savignyi</name>
    <name type="common">Pacific transparent sea squirt</name>
    <dbReference type="NCBI Taxonomy" id="51511"/>
    <lineage>
        <taxon>Eukaryota</taxon>
        <taxon>Metazoa</taxon>
        <taxon>Chordata</taxon>
        <taxon>Tunicata</taxon>
        <taxon>Ascidiacea</taxon>
        <taxon>Phlebobranchia</taxon>
        <taxon>Cionidae</taxon>
        <taxon>Ciona</taxon>
    </lineage>
</organism>
<proteinExistence type="predicted"/>
<dbReference type="Gene3D" id="1.20.58.900">
    <property type="match status" value="1"/>
</dbReference>
<dbReference type="SUPFAM" id="SSF140741">
    <property type="entry name" value="RUN domain-like"/>
    <property type="match status" value="1"/>
</dbReference>